<keyword evidence="1" id="KW-0808">Transferase</keyword>
<dbReference type="EC" id="2.3.1.263" evidence="1"/>
<dbReference type="EMBL" id="CP101637">
    <property type="protein sequence ID" value="WMT83431.1"/>
    <property type="molecule type" value="Genomic_DNA"/>
</dbReference>
<dbReference type="Pfam" id="PF22010">
    <property type="entry name" value="OrtA"/>
    <property type="match status" value="1"/>
</dbReference>
<dbReference type="InterPro" id="IPR047755">
    <property type="entry name" value="OrtA"/>
</dbReference>
<keyword evidence="2" id="KW-1185">Reference proteome</keyword>
<protein>
    <submittedName>
        <fullName evidence="1">2-amino-4-ketopentanoate thiolase alpha subunit</fullName>
        <ecNumber evidence="1">2.3.1.263</ecNumber>
    </submittedName>
</protein>
<evidence type="ECO:0000313" key="2">
    <source>
        <dbReference type="Proteomes" id="UP001235030"/>
    </source>
</evidence>
<dbReference type="Proteomes" id="UP001235030">
    <property type="component" value="Chromosome"/>
</dbReference>
<organism evidence="1 2">
    <name type="scientific">Terrisporobacter mayombei</name>
    <dbReference type="NCBI Taxonomy" id="1541"/>
    <lineage>
        <taxon>Bacteria</taxon>
        <taxon>Bacillati</taxon>
        <taxon>Bacillota</taxon>
        <taxon>Clostridia</taxon>
        <taxon>Peptostreptococcales</taxon>
        <taxon>Peptostreptococcaceae</taxon>
        <taxon>Terrisporobacter</taxon>
    </lineage>
</organism>
<sequence>MIIAKKGDWVEVEEVLLKPEERAPQVPDDTKEVPLVQWIRGLMITEEATIGDQIEIETIIGRSVRGQLCAINPRHVHDFGEPVKELIQVGMELRKEIEELNSK</sequence>
<accession>A0ABY9Q797</accession>
<gene>
    <name evidence="1" type="primary">ortA_1</name>
    <name evidence="1" type="ORF">TEMA_39470</name>
</gene>
<dbReference type="GO" id="GO:0016746">
    <property type="term" value="F:acyltransferase activity"/>
    <property type="evidence" value="ECO:0007669"/>
    <property type="project" value="UniProtKB-KW"/>
</dbReference>
<proteinExistence type="predicted"/>
<reference evidence="1 2" key="1">
    <citation type="submission" date="2022-07" db="EMBL/GenBank/DDBJ databases">
        <title>Genome sequence of Terrisporobacter mayombei DSM6539.</title>
        <authorList>
            <person name="Boeer T."/>
            <person name="Bengelsdorf F.R."/>
            <person name="Daniel R."/>
            <person name="Poehlein A."/>
        </authorList>
    </citation>
    <scope>NUCLEOTIDE SEQUENCE [LARGE SCALE GENOMIC DNA]</scope>
    <source>
        <strain evidence="1 2">DSM 6539</strain>
    </source>
</reference>
<dbReference type="NCBIfam" id="NF040739">
    <property type="entry name" value="ornith_OrtA"/>
    <property type="match status" value="1"/>
</dbReference>
<name>A0ABY9Q797_9FIRM</name>
<evidence type="ECO:0000313" key="1">
    <source>
        <dbReference type="EMBL" id="WMT83431.1"/>
    </source>
</evidence>
<dbReference type="RefSeq" id="WP_228106011.1">
    <property type="nucleotide sequence ID" value="NZ_CP101637.1"/>
</dbReference>
<keyword evidence="1" id="KW-0012">Acyltransferase</keyword>